<keyword evidence="1" id="KW-0812">Transmembrane</keyword>
<evidence type="ECO:0000256" key="1">
    <source>
        <dbReference type="SAM" id="Phobius"/>
    </source>
</evidence>
<proteinExistence type="predicted"/>
<feature type="transmembrane region" description="Helical" evidence="1">
    <location>
        <begin position="6"/>
        <end position="23"/>
    </location>
</feature>
<gene>
    <name evidence="2" type="ORF">METZ01_LOCUS286019</name>
</gene>
<dbReference type="AlphaFoldDB" id="A0A382LBC0"/>
<evidence type="ECO:0000313" key="2">
    <source>
        <dbReference type="EMBL" id="SVC33165.1"/>
    </source>
</evidence>
<protein>
    <submittedName>
        <fullName evidence="2">Uncharacterized protein</fullName>
    </submittedName>
</protein>
<dbReference type="EMBL" id="UINC01085527">
    <property type="protein sequence ID" value="SVC33165.1"/>
    <property type="molecule type" value="Genomic_DNA"/>
</dbReference>
<sequence>MYANFISFLFILSVSGTGVWFLTQV</sequence>
<keyword evidence="1" id="KW-0472">Membrane</keyword>
<keyword evidence="1" id="KW-1133">Transmembrane helix</keyword>
<name>A0A382LBC0_9ZZZZ</name>
<organism evidence="2">
    <name type="scientific">marine metagenome</name>
    <dbReference type="NCBI Taxonomy" id="408172"/>
    <lineage>
        <taxon>unclassified sequences</taxon>
        <taxon>metagenomes</taxon>
        <taxon>ecological metagenomes</taxon>
    </lineage>
</organism>
<reference evidence="2" key="1">
    <citation type="submission" date="2018-05" db="EMBL/GenBank/DDBJ databases">
        <authorList>
            <person name="Lanie J.A."/>
            <person name="Ng W.-L."/>
            <person name="Kazmierczak K.M."/>
            <person name="Andrzejewski T.M."/>
            <person name="Davidsen T.M."/>
            <person name="Wayne K.J."/>
            <person name="Tettelin H."/>
            <person name="Glass J.I."/>
            <person name="Rusch D."/>
            <person name="Podicherti R."/>
            <person name="Tsui H.-C.T."/>
            <person name="Winkler M.E."/>
        </authorList>
    </citation>
    <scope>NUCLEOTIDE SEQUENCE</scope>
</reference>
<accession>A0A382LBC0</accession>